<dbReference type="Proteomes" id="UP000479043">
    <property type="component" value="Unassembled WGS sequence"/>
</dbReference>
<evidence type="ECO:0000313" key="2">
    <source>
        <dbReference type="Proteomes" id="UP000479043"/>
    </source>
</evidence>
<keyword evidence="2" id="KW-1185">Reference proteome</keyword>
<evidence type="ECO:0000313" key="1">
    <source>
        <dbReference type="EMBL" id="MYM54367.1"/>
    </source>
</evidence>
<comment type="caution">
    <text evidence="1">The sequence shown here is derived from an EMBL/GenBank/DDBJ whole genome shotgun (WGS) entry which is preliminary data.</text>
</comment>
<dbReference type="EMBL" id="WWEN01000002">
    <property type="protein sequence ID" value="MYM54367.1"/>
    <property type="molecule type" value="Genomic_DNA"/>
</dbReference>
<sequence length="71" mass="7326">MPAISRESLEKILGPIDDNSLAAIQDSGASLRDVSEAKAIADGKSDIVGQGEQAIPGPVKQVLTILSGARR</sequence>
<proteinExistence type="predicted"/>
<accession>A0A6L8LE79</accession>
<dbReference type="AlphaFoldDB" id="A0A6L8LE79"/>
<gene>
    <name evidence="1" type="ORF">GR167_03550</name>
</gene>
<reference evidence="1 2" key="1">
    <citation type="submission" date="2020-01" db="EMBL/GenBank/DDBJ databases">
        <authorList>
            <person name="Chen S."/>
        </authorList>
    </citation>
    <scope>NUCLEOTIDE SEQUENCE [LARGE SCALE GENOMIC DNA]</scope>
    <source>
        <strain evidence="1 2">GS-10</strain>
    </source>
</reference>
<protein>
    <submittedName>
        <fullName evidence="1">Uncharacterized protein</fullName>
    </submittedName>
</protein>
<name>A0A6L8LE79_9RHOB</name>
<dbReference type="RefSeq" id="WP_160972067.1">
    <property type="nucleotide sequence ID" value="NZ_WWEN01000002.1"/>
</dbReference>
<organism evidence="1 2">
    <name type="scientific">Thalassovita mangrovi</name>
    <dbReference type="NCBI Taxonomy" id="2692236"/>
    <lineage>
        <taxon>Bacteria</taxon>
        <taxon>Pseudomonadati</taxon>
        <taxon>Pseudomonadota</taxon>
        <taxon>Alphaproteobacteria</taxon>
        <taxon>Rhodobacterales</taxon>
        <taxon>Roseobacteraceae</taxon>
        <taxon>Thalassovita</taxon>
    </lineage>
</organism>